<keyword evidence="4 11" id="KW-0812">Transmembrane</keyword>
<evidence type="ECO:0000256" key="9">
    <source>
        <dbReference type="ARBA" id="ARBA00023055"/>
    </source>
</evidence>
<dbReference type="InterPro" id="IPR003593">
    <property type="entry name" value="AAA+_ATPase"/>
</dbReference>
<evidence type="ECO:0000256" key="8">
    <source>
        <dbReference type="ARBA" id="ARBA00022989"/>
    </source>
</evidence>
<dbReference type="Pfam" id="PF00005">
    <property type="entry name" value="ABC_tran"/>
    <property type="match status" value="1"/>
</dbReference>
<evidence type="ECO:0000259" key="12">
    <source>
        <dbReference type="PROSITE" id="PS50893"/>
    </source>
</evidence>
<evidence type="ECO:0000259" key="13">
    <source>
        <dbReference type="PROSITE" id="PS50929"/>
    </source>
</evidence>
<keyword evidence="9" id="KW-0445">Lipid transport</keyword>
<feature type="transmembrane region" description="Helical" evidence="11">
    <location>
        <begin position="167"/>
        <end position="190"/>
    </location>
</feature>
<evidence type="ECO:0000313" key="14">
    <source>
        <dbReference type="EMBL" id="GAA3926490.1"/>
    </source>
</evidence>
<dbReference type="Proteomes" id="UP001501565">
    <property type="component" value="Unassembled WGS sequence"/>
</dbReference>
<keyword evidence="5" id="KW-0547">Nucleotide-binding</keyword>
<keyword evidence="6" id="KW-0067">ATP-binding</keyword>
<dbReference type="Gene3D" id="1.20.1560.10">
    <property type="entry name" value="ABC transporter type 1, transmembrane domain"/>
    <property type="match status" value="1"/>
</dbReference>
<dbReference type="NCBIfam" id="TIGR02203">
    <property type="entry name" value="MsbA_lipidA"/>
    <property type="match status" value="1"/>
</dbReference>
<evidence type="ECO:0000313" key="15">
    <source>
        <dbReference type="Proteomes" id="UP001501565"/>
    </source>
</evidence>
<comment type="caution">
    <text evidence="14">The sequence shown here is derived from an EMBL/GenBank/DDBJ whole genome shotgun (WGS) entry which is preliminary data.</text>
</comment>
<evidence type="ECO:0000256" key="11">
    <source>
        <dbReference type="SAM" id="Phobius"/>
    </source>
</evidence>
<dbReference type="InterPro" id="IPR017871">
    <property type="entry name" value="ABC_transporter-like_CS"/>
</dbReference>
<dbReference type="InterPro" id="IPR039421">
    <property type="entry name" value="Type_1_exporter"/>
</dbReference>
<dbReference type="InterPro" id="IPR036640">
    <property type="entry name" value="ABC1_TM_sf"/>
</dbReference>
<dbReference type="CDD" id="cd18552">
    <property type="entry name" value="ABC_6TM_MsbA_like"/>
    <property type="match status" value="1"/>
</dbReference>
<dbReference type="PANTHER" id="PTHR43394">
    <property type="entry name" value="ATP-DEPENDENT PERMEASE MDL1, MITOCHONDRIAL"/>
    <property type="match status" value="1"/>
</dbReference>
<feature type="transmembrane region" description="Helical" evidence="11">
    <location>
        <begin position="28"/>
        <end position="48"/>
    </location>
</feature>
<dbReference type="PROSITE" id="PS00211">
    <property type="entry name" value="ABC_TRANSPORTER_1"/>
    <property type="match status" value="1"/>
</dbReference>
<gene>
    <name evidence="14" type="primary">msbA</name>
    <name evidence="14" type="ORF">GCM10022277_23190</name>
</gene>
<dbReference type="SUPFAM" id="SSF90123">
    <property type="entry name" value="ABC transporter transmembrane region"/>
    <property type="match status" value="1"/>
</dbReference>
<evidence type="ECO:0000256" key="2">
    <source>
        <dbReference type="ARBA" id="ARBA00022448"/>
    </source>
</evidence>
<feature type="domain" description="ABC transmembrane type-1" evidence="13">
    <location>
        <begin position="28"/>
        <end position="315"/>
    </location>
</feature>
<keyword evidence="7" id="KW-1278">Translocase</keyword>
<dbReference type="InterPro" id="IPR011917">
    <property type="entry name" value="ABC_transpr_lipidA"/>
</dbReference>
<evidence type="ECO:0000256" key="5">
    <source>
        <dbReference type="ARBA" id="ARBA00022741"/>
    </source>
</evidence>
<dbReference type="EMBL" id="BAABBN010000007">
    <property type="protein sequence ID" value="GAA3926490.1"/>
    <property type="molecule type" value="Genomic_DNA"/>
</dbReference>
<sequence>MSKKTSLDGNLTPAEVYARLLSYVKPQWWLFVLSFAGYGLYSATQAGWAEIIGMMVDDNPDIPFGLEKFIALPLALILMFLLRGVGSFVGQYTISVVAQKLVHSLRVSVFKQVLYLPSSYFSATSSGHVLSKITYNTQQVVGAATEAIKVILREGTTVIVLLGYMVYLSWELTLVFLTSMPFIAVAISYASKRFRLLSKRIQNSMGDITQSASESVQGFQEIRIFGGEKYEYDRFHTSSRYTAKQGVKLQFVKALNTPVVQMLVAIPMAVLVYIGLNPEYLKGFDEVLFVQYITAAGLVAKPIRTLTNINSKMQQGIAAASTLFELLDTQIEKDQGSKTLDQVKGAVSVNNIAFAYEPSKPVLKDFSLEINAGEMIAIVGHSGSGKSTLASLLPRFNDPQSGTISLDGENIQDLDLKFLREQIALVSQNVFLFKGTLRDNIAYGELSKASDEAVLKAAESAYVMEFAKELKLGLDTEIGERGLMLSGGQRQRIAIARAILKDSPVLILDEATSALDNASERYIQAAMNEVMKGRTTIVIAHRLSTIVGADRIIVMESGQIKESGTHAELLAKNELYAQLYQSQFEE</sequence>
<dbReference type="RefSeq" id="WP_344798694.1">
    <property type="nucleotide sequence ID" value="NZ_BAABBN010000007.1"/>
</dbReference>
<dbReference type="SUPFAM" id="SSF52540">
    <property type="entry name" value="P-loop containing nucleoside triphosphate hydrolases"/>
    <property type="match status" value="1"/>
</dbReference>
<keyword evidence="2" id="KW-0813">Transport</keyword>
<keyword evidence="15" id="KW-1185">Reference proteome</keyword>
<comment type="subcellular location">
    <subcellularLocation>
        <location evidence="1">Cell membrane</location>
        <topology evidence="1">Multi-pass membrane protein</topology>
    </subcellularLocation>
</comment>
<dbReference type="PROSITE" id="PS50929">
    <property type="entry name" value="ABC_TM1F"/>
    <property type="match status" value="1"/>
</dbReference>
<protein>
    <submittedName>
        <fullName evidence="14">Lipid A export permease/ATP-binding protein MsbA</fullName>
    </submittedName>
</protein>
<evidence type="ECO:0000256" key="4">
    <source>
        <dbReference type="ARBA" id="ARBA00022692"/>
    </source>
</evidence>
<evidence type="ECO:0000256" key="1">
    <source>
        <dbReference type="ARBA" id="ARBA00004651"/>
    </source>
</evidence>
<feature type="transmembrane region" description="Helical" evidence="11">
    <location>
        <begin position="69"/>
        <end position="94"/>
    </location>
</feature>
<name>A0ABP7MMT6_9GAMM</name>
<keyword evidence="8 11" id="KW-1133">Transmembrane helix</keyword>
<evidence type="ECO:0000256" key="3">
    <source>
        <dbReference type="ARBA" id="ARBA00022475"/>
    </source>
</evidence>
<dbReference type="PANTHER" id="PTHR43394:SF1">
    <property type="entry name" value="ATP-BINDING CASSETTE SUB-FAMILY B MEMBER 10, MITOCHONDRIAL"/>
    <property type="match status" value="1"/>
</dbReference>
<reference evidence="15" key="1">
    <citation type="journal article" date="2019" name="Int. J. Syst. Evol. Microbiol.">
        <title>The Global Catalogue of Microorganisms (GCM) 10K type strain sequencing project: providing services to taxonomists for standard genome sequencing and annotation.</title>
        <authorList>
            <consortium name="The Broad Institute Genomics Platform"/>
            <consortium name="The Broad Institute Genome Sequencing Center for Infectious Disease"/>
            <person name="Wu L."/>
            <person name="Ma J."/>
        </authorList>
    </citation>
    <scope>NUCLEOTIDE SEQUENCE [LARGE SCALE GENOMIC DNA]</scope>
    <source>
        <strain evidence="15">JCM 17551</strain>
    </source>
</reference>
<keyword evidence="3" id="KW-1003">Cell membrane</keyword>
<dbReference type="PROSITE" id="PS50893">
    <property type="entry name" value="ABC_TRANSPORTER_2"/>
    <property type="match status" value="1"/>
</dbReference>
<organism evidence="14 15">
    <name type="scientific">Litoribacillus peritrichatus</name>
    <dbReference type="NCBI Taxonomy" id="718191"/>
    <lineage>
        <taxon>Bacteria</taxon>
        <taxon>Pseudomonadati</taxon>
        <taxon>Pseudomonadota</taxon>
        <taxon>Gammaproteobacteria</taxon>
        <taxon>Oceanospirillales</taxon>
        <taxon>Oceanospirillaceae</taxon>
        <taxon>Litoribacillus</taxon>
    </lineage>
</organism>
<dbReference type="SMART" id="SM00382">
    <property type="entry name" value="AAA"/>
    <property type="match status" value="1"/>
</dbReference>
<keyword evidence="10 11" id="KW-0472">Membrane</keyword>
<feature type="domain" description="ABC transporter" evidence="12">
    <location>
        <begin position="347"/>
        <end position="582"/>
    </location>
</feature>
<dbReference type="InterPro" id="IPR011527">
    <property type="entry name" value="ABC1_TM_dom"/>
</dbReference>
<evidence type="ECO:0000256" key="6">
    <source>
        <dbReference type="ARBA" id="ARBA00022840"/>
    </source>
</evidence>
<evidence type="ECO:0000256" key="7">
    <source>
        <dbReference type="ARBA" id="ARBA00022967"/>
    </source>
</evidence>
<accession>A0ABP7MMT6</accession>
<feature type="transmembrane region" description="Helical" evidence="11">
    <location>
        <begin position="254"/>
        <end position="276"/>
    </location>
</feature>
<dbReference type="InterPro" id="IPR003439">
    <property type="entry name" value="ABC_transporter-like_ATP-bd"/>
</dbReference>
<proteinExistence type="predicted"/>
<dbReference type="InterPro" id="IPR027417">
    <property type="entry name" value="P-loop_NTPase"/>
</dbReference>
<dbReference type="Pfam" id="PF00664">
    <property type="entry name" value="ABC_membrane"/>
    <property type="match status" value="1"/>
</dbReference>
<dbReference type="Gene3D" id="3.40.50.300">
    <property type="entry name" value="P-loop containing nucleotide triphosphate hydrolases"/>
    <property type="match status" value="1"/>
</dbReference>
<evidence type="ECO:0000256" key="10">
    <source>
        <dbReference type="ARBA" id="ARBA00023136"/>
    </source>
</evidence>